<dbReference type="SUPFAM" id="SSF56553">
    <property type="entry name" value="Insert subdomain of RNA polymerase alpha subunit"/>
    <property type="match status" value="1"/>
</dbReference>
<keyword evidence="4" id="KW-0804">Transcription</keyword>
<dbReference type="HAMAP" id="MF_00261">
    <property type="entry name" value="RNApol_arch_Rpo11"/>
    <property type="match status" value="1"/>
</dbReference>
<dbReference type="Pfam" id="PF01193">
    <property type="entry name" value="RNA_pol_L"/>
    <property type="match status" value="1"/>
</dbReference>
<dbReference type="Pfam" id="PF13656">
    <property type="entry name" value="RNA_pol_L_2"/>
    <property type="match status" value="1"/>
</dbReference>
<gene>
    <name evidence="6" type="ORF">TetV_250</name>
</gene>
<reference evidence="6" key="1">
    <citation type="journal article" date="2018" name="Virology">
        <title>A giant virus infecting green algae encodes key fermentation genes.</title>
        <authorList>
            <person name="Schvarcz C.R."/>
            <person name="Steward G.F."/>
        </authorList>
    </citation>
    <scope>NUCLEOTIDE SEQUENCE [LARGE SCALE GENOMIC DNA]</scope>
</reference>
<dbReference type="InterPro" id="IPR036603">
    <property type="entry name" value="RBP11-like"/>
</dbReference>
<keyword evidence="7" id="KW-1185">Reference proteome</keyword>
<dbReference type="GO" id="GO:0003899">
    <property type="term" value="F:DNA-directed RNA polymerase activity"/>
    <property type="evidence" value="ECO:0007669"/>
    <property type="project" value="InterPro"/>
</dbReference>
<dbReference type="InterPro" id="IPR050518">
    <property type="entry name" value="Rpo3/RPB3_RNA_Pol_subunit"/>
</dbReference>
<proteinExistence type="inferred from homology"/>
<evidence type="ECO:0000256" key="4">
    <source>
        <dbReference type="ARBA" id="ARBA00023163"/>
    </source>
</evidence>
<protein>
    <submittedName>
        <fullName evidence="6">DNA-directed RNA polymerase subunit Rpb3/Rpb11</fullName>
    </submittedName>
</protein>
<dbReference type="GO" id="GO:0006351">
    <property type="term" value="P:DNA-templated transcription"/>
    <property type="evidence" value="ECO:0007669"/>
    <property type="project" value="InterPro"/>
</dbReference>
<dbReference type="GO" id="GO:0000428">
    <property type="term" value="C:DNA-directed RNA polymerase complex"/>
    <property type="evidence" value="ECO:0007669"/>
    <property type="project" value="UniProtKB-KW"/>
</dbReference>
<accession>A0A2P0VN51</accession>
<evidence type="ECO:0000256" key="2">
    <source>
        <dbReference type="ARBA" id="ARBA00022478"/>
    </source>
</evidence>
<evidence type="ECO:0000313" key="7">
    <source>
        <dbReference type="Proteomes" id="UP000244773"/>
    </source>
</evidence>
<dbReference type="Gene3D" id="2.170.120.12">
    <property type="entry name" value="DNA-directed RNA polymerase, insert domain"/>
    <property type="match status" value="1"/>
</dbReference>
<keyword evidence="2 6" id="KW-0240">DNA-directed RNA polymerase</keyword>
<keyword evidence="3" id="KW-0946">Virion</keyword>
<evidence type="ECO:0000313" key="6">
    <source>
        <dbReference type="EMBL" id="AUF82342.1"/>
    </source>
</evidence>
<organism evidence="6">
    <name type="scientific">Tetraselmis virus 1</name>
    <dbReference type="NCBI Taxonomy" id="2060617"/>
    <lineage>
        <taxon>Viruses</taxon>
        <taxon>Varidnaviria</taxon>
        <taxon>Bamfordvirae</taxon>
        <taxon>Nucleocytoviricota</taxon>
        <taxon>Megaviricetes</taxon>
        <taxon>Imitervirales</taxon>
        <taxon>Allomimiviridae</taxon>
        <taxon>Oceanusvirus</taxon>
        <taxon>Oceanusvirus kaneohense</taxon>
    </lineage>
</organism>
<dbReference type="GO" id="GO:0044423">
    <property type="term" value="C:virion component"/>
    <property type="evidence" value="ECO:0007669"/>
    <property type="project" value="UniProtKB-KW"/>
</dbReference>
<evidence type="ECO:0000256" key="1">
    <source>
        <dbReference type="ARBA" id="ARBA00004328"/>
    </source>
</evidence>
<dbReference type="SMART" id="SM00662">
    <property type="entry name" value="RPOLD"/>
    <property type="match status" value="1"/>
</dbReference>
<dbReference type="PANTHER" id="PTHR11800">
    <property type="entry name" value="DNA-DIRECTED RNA POLYMERASE"/>
    <property type="match status" value="1"/>
</dbReference>
<comment type="subcellular location">
    <subcellularLocation>
        <location evidence="1">Virion</location>
    </subcellularLocation>
</comment>
<dbReference type="GO" id="GO:0046983">
    <property type="term" value="F:protein dimerization activity"/>
    <property type="evidence" value="ECO:0007669"/>
    <property type="project" value="InterPro"/>
</dbReference>
<feature type="domain" description="DNA-directed RNA polymerase RpoA/D/Rpb3-type" evidence="5">
    <location>
        <begin position="25"/>
        <end position="269"/>
    </location>
</feature>
<dbReference type="EMBL" id="KY322437">
    <property type="protein sequence ID" value="AUF82342.1"/>
    <property type="molecule type" value="Genomic_DNA"/>
</dbReference>
<dbReference type="Gene3D" id="3.30.1360.10">
    <property type="entry name" value="RNA polymerase, RBP11-like subunit"/>
    <property type="match status" value="2"/>
</dbReference>
<dbReference type="SUPFAM" id="SSF55257">
    <property type="entry name" value="RBP11-like subunits of RNA polymerase"/>
    <property type="match status" value="2"/>
</dbReference>
<dbReference type="PANTHER" id="PTHR11800:SF2">
    <property type="entry name" value="DNA-DIRECTED RNA POLYMERASE II SUBUNIT RPB3"/>
    <property type="match status" value="1"/>
</dbReference>
<dbReference type="Proteomes" id="UP000244773">
    <property type="component" value="Segment"/>
</dbReference>
<evidence type="ECO:0000259" key="5">
    <source>
        <dbReference type="SMART" id="SM00662"/>
    </source>
</evidence>
<dbReference type="InterPro" id="IPR036643">
    <property type="entry name" value="RNApol_insert_sf"/>
</dbReference>
<sequence>MSTIFGDFVRDQTVRGNKTIKVPGRLEFTIQDVDISLVNGIRRSIIMDVPTVSFKFDSVDPLKQDVKVLHNTGNLHNEIIGERIGLIPLNLSKNQMIDYNPASWRYELDVTNKGTRPLDVTTKDISIVPLDASDEVLNPENIFKPDPLSKRYPIITTLMPPKHGVNQRLSFEALTSFGKGTEHARYSPVSVCAFMPVVDEEAAKQERIKRDDKRSFDALDAKRMILKDNKGKPKAFNFFLESACGMSPEEIIESGIELLSSRLRKLSDDIDGPRVIDVPRQTDSPVDIYSLKLNEETDTVGSILQMELLDNKITDFAGYYIPHQLETSIVIRMRIIENKTPRAIIRAACESAATKVENLLTQWQKSTKN</sequence>
<dbReference type="InterPro" id="IPR011263">
    <property type="entry name" value="DNA-dir_RNA_pol_RpoA/D/Rpb3"/>
</dbReference>
<dbReference type="InterPro" id="IPR022905">
    <property type="entry name" value="Rpo11-like"/>
</dbReference>
<dbReference type="InterPro" id="IPR009025">
    <property type="entry name" value="RBP11-like_dimer"/>
</dbReference>
<evidence type="ECO:0000256" key="3">
    <source>
        <dbReference type="ARBA" id="ARBA00022844"/>
    </source>
</evidence>
<name>A0A2P0VN51_9VIRU</name>